<dbReference type="PANTHER" id="PTHR47991">
    <property type="entry name" value="OXOGLUTARATE/IRON-DEPENDENT DIOXYGENASE"/>
    <property type="match status" value="1"/>
</dbReference>
<dbReference type="Pfam" id="PF03171">
    <property type="entry name" value="2OG-FeII_Oxy"/>
    <property type="match status" value="1"/>
</dbReference>
<evidence type="ECO:0000256" key="2">
    <source>
        <dbReference type="ARBA" id="ARBA00022723"/>
    </source>
</evidence>
<dbReference type="InterPro" id="IPR044861">
    <property type="entry name" value="IPNS-like_FE2OG_OXY"/>
</dbReference>
<accession>A0A6V7NJC3</accession>
<dbReference type="GO" id="GO:0016491">
    <property type="term" value="F:oxidoreductase activity"/>
    <property type="evidence" value="ECO:0007669"/>
    <property type="project" value="UniProtKB-KW"/>
</dbReference>
<protein>
    <recommendedName>
        <fullName evidence="6">Fe2OG dioxygenase domain-containing protein</fullName>
    </recommendedName>
</protein>
<keyword evidence="2 5" id="KW-0479">Metal-binding</keyword>
<name>A0A6V7NJC3_ANACO</name>
<proteinExistence type="inferred from homology"/>
<reference evidence="7" key="1">
    <citation type="submission" date="2020-07" db="EMBL/GenBank/DDBJ databases">
        <authorList>
            <person name="Lin J."/>
        </authorList>
    </citation>
    <scope>NUCLEOTIDE SEQUENCE</scope>
</reference>
<keyword evidence="4 5" id="KW-0408">Iron</keyword>
<dbReference type="Pfam" id="PF14226">
    <property type="entry name" value="DIOX_N"/>
    <property type="match status" value="1"/>
</dbReference>
<dbReference type="Gene3D" id="2.60.120.330">
    <property type="entry name" value="B-lactam Antibiotic, Isopenicillin N Synthase, Chain"/>
    <property type="match status" value="1"/>
</dbReference>
<sequence length="338" mass="37583">MSARELVGLSLPRIDAIPIESAARGMEPNTIPVIDFRLLCSPHLATRSVVTKDIGAACQKFGCFEVVNHGISKSVMTGALEAASSFFELPLEEKAEIASEDVKRPVRYEGARHDGDSNSRLLLKHYAHPLSEWIHFWPRNPPEYRERMGNYVMEVRGVALHLLNAILESLGLSNTYIRDKLKEGMQLVAVNCYPCQQSQPDSAVGLAPHTDYGLISIVLQSRDGLQIAAGADGEPWKAIPANFETLHVHVGDHLEVLSNGRYRSLLHQAVLGPEKRTSIASIHGLAMDEKVTTPEALMDEQHPKKYRESSFRDFLDYISITHNVGGRNFIESLKIIQD</sequence>
<evidence type="ECO:0000256" key="4">
    <source>
        <dbReference type="ARBA" id="ARBA00023004"/>
    </source>
</evidence>
<dbReference type="SUPFAM" id="SSF51197">
    <property type="entry name" value="Clavaminate synthase-like"/>
    <property type="match status" value="1"/>
</dbReference>
<evidence type="ECO:0000313" key="7">
    <source>
        <dbReference type="EMBL" id="CAD1818709.1"/>
    </source>
</evidence>
<evidence type="ECO:0000256" key="5">
    <source>
        <dbReference type="RuleBase" id="RU003682"/>
    </source>
</evidence>
<keyword evidence="3 5" id="KW-0560">Oxidoreductase</keyword>
<gene>
    <name evidence="7" type="ORF">CB5_LOCUS1920</name>
</gene>
<evidence type="ECO:0000259" key="6">
    <source>
        <dbReference type="PROSITE" id="PS51471"/>
    </source>
</evidence>
<dbReference type="InterPro" id="IPR005123">
    <property type="entry name" value="Oxoglu/Fe-dep_dioxygenase_dom"/>
</dbReference>
<dbReference type="AlphaFoldDB" id="A0A6V7NJC3"/>
<evidence type="ECO:0000256" key="1">
    <source>
        <dbReference type="ARBA" id="ARBA00008056"/>
    </source>
</evidence>
<organism evidence="7">
    <name type="scientific">Ananas comosus var. bracteatus</name>
    <name type="common">red pineapple</name>
    <dbReference type="NCBI Taxonomy" id="296719"/>
    <lineage>
        <taxon>Eukaryota</taxon>
        <taxon>Viridiplantae</taxon>
        <taxon>Streptophyta</taxon>
        <taxon>Embryophyta</taxon>
        <taxon>Tracheophyta</taxon>
        <taxon>Spermatophyta</taxon>
        <taxon>Magnoliopsida</taxon>
        <taxon>Liliopsida</taxon>
        <taxon>Poales</taxon>
        <taxon>Bromeliaceae</taxon>
        <taxon>Bromelioideae</taxon>
        <taxon>Ananas</taxon>
    </lineage>
</organism>
<dbReference type="InterPro" id="IPR026992">
    <property type="entry name" value="DIOX_N"/>
</dbReference>
<evidence type="ECO:0000256" key="3">
    <source>
        <dbReference type="ARBA" id="ARBA00023002"/>
    </source>
</evidence>
<feature type="domain" description="Fe2OG dioxygenase" evidence="6">
    <location>
        <begin position="181"/>
        <end position="285"/>
    </location>
</feature>
<dbReference type="EMBL" id="LR862139">
    <property type="protein sequence ID" value="CAD1818709.1"/>
    <property type="molecule type" value="Genomic_DNA"/>
</dbReference>
<comment type="similarity">
    <text evidence="1 5">Belongs to the iron/ascorbate-dependent oxidoreductase family.</text>
</comment>
<dbReference type="PROSITE" id="PS51471">
    <property type="entry name" value="FE2OG_OXY"/>
    <property type="match status" value="1"/>
</dbReference>
<dbReference type="InterPro" id="IPR027443">
    <property type="entry name" value="IPNS-like_sf"/>
</dbReference>
<dbReference type="InterPro" id="IPR050295">
    <property type="entry name" value="Plant_2OG-oxidoreductases"/>
</dbReference>
<dbReference type="GO" id="GO:0046872">
    <property type="term" value="F:metal ion binding"/>
    <property type="evidence" value="ECO:0007669"/>
    <property type="project" value="UniProtKB-KW"/>
</dbReference>